<organism evidence="5 6">
    <name type="scientific">Nocardia acididurans</name>
    <dbReference type="NCBI Taxonomy" id="2802282"/>
    <lineage>
        <taxon>Bacteria</taxon>
        <taxon>Bacillati</taxon>
        <taxon>Actinomycetota</taxon>
        <taxon>Actinomycetes</taxon>
        <taxon>Mycobacteriales</taxon>
        <taxon>Nocardiaceae</taxon>
        <taxon>Nocardia</taxon>
    </lineage>
</organism>
<proteinExistence type="predicted"/>
<dbReference type="Pfam" id="PF00656">
    <property type="entry name" value="Peptidase_C14"/>
    <property type="match status" value="1"/>
</dbReference>
<feature type="compositionally biased region" description="Basic and acidic residues" evidence="2">
    <location>
        <begin position="1315"/>
        <end position="1343"/>
    </location>
</feature>
<sequence length="1356" mass="146501">MRLPDPEASRAVLIGTASYAPDSGFESFPEIKRSLDDVATFLRTTTGLRHVDVVADPPDAQTIAERISTACREATDLLLVYYVGHGVAVDNRLHLTHTGSRDGADADVTTLPYSVIRSRIRSGARGPVVVILDCCHSGRAFGSDVLAASDDVLRSAVDIDGAFVLTATDEKTKFAVATSADGRTAFTGMLLDTLHSGIPGPDEYLTMDALYRELRSRLPAANMPKPKALERGTAGSLALAINPARRSSAPPGVFPNASGSAYYAQIREIAPADHLDNREHELAELAAFCDGDDQYIWWQAGPWAGKTALMSSFALHPPDHVRVVAFFITSRLASQADHTAFNDAILEQLSELLPDKRGTITATTGNRDALRRQLIDLAAERAATSGTRLVLLIDGLDEDEGSPSIASLLPKKPHPHLRIIVAGRPNPALPLDVATIHPLRTCRRRILADSTRAGDIRRVARLELDRMLKGSDGSRDILGFITAAGGLTSPELEDLTNLPPFRIDEILAGVTGRTFRTRPSRYALDHINLLAHETLQSEAERAFGRTLLDDYRTRIHAWADHYRDRAWPADTPTYLLTRYFSMLQARNDLLRMAALALDSVRHDRLLRLTGGDITARREISRVSEHLGGQPELDLLTLCTLSMRRQRLSLRGKNIPPNLPVAFAVLGEHDRADSLAESIIDPERRIEAHIRLIAVRERTEYRERDRNAVEALLPSLRHSDNYDAALCALAAALISAGDVDSAEALVGRIRQLEPRMRVLALLAEAWSTTGCDAAAAQAAVEIEDFARAAEDHDRFEVTELEEPEFDPDNPFEVEHPDEVELIEDDADLWATGSGTESTAELPMSWERGIAARYAAHALAHLGRFDRAESYARQCVTKSDELAALARIARCMAGQGNSAAAEHLAAEVVAELAGARLLGATIESAEAIVADLVAAGHDQQLRVVIHKNTDRIGDSGELERRAELDRAVACLIEIGELDRAIALCHASMATVYDAYRLLRIVPAMAVIDRDAARSLAEEAEQLCYSMTNPQQRGRALSVLSEAVLAAGDSTAAYAVAQRIDVPHHRVYACARLASASLGDHTWVDRFLEASEAAARQMIEAMARGRADGAAYFGPVQGDPELSRIEQKHAEAGRIPMAELVRALLGAGARDRAAVLIRELAASADSAEPEGVEFGATLAAVVAALVECDALELASEVLAHPFLISTRPADSGGIEAALAVVAEQVDKGRATRFIGPFLRDRAQRIFEDSAEANEALAAVAATLGLADLTLKLLPADHPTDSPDVMSKLAVALARSGDVTGASEIAERFLGGGLPGRGHPGDCRSARAIRRSTESTRSRPADPRSRPADPCIGSGCPRTR</sequence>
<name>A0ABS1M0K0_9NOCA</name>
<evidence type="ECO:0000256" key="2">
    <source>
        <dbReference type="SAM" id="MobiDB-lite"/>
    </source>
</evidence>
<dbReference type="Proteomes" id="UP000602198">
    <property type="component" value="Unassembled WGS sequence"/>
</dbReference>
<protein>
    <submittedName>
        <fullName evidence="5">Caspase family protein</fullName>
    </submittedName>
</protein>
<comment type="caution">
    <text evidence="5">The sequence shown here is derived from an EMBL/GenBank/DDBJ whole genome shotgun (WGS) entry which is preliminary data.</text>
</comment>
<dbReference type="NCBIfam" id="NF047832">
    <property type="entry name" value="caspase_w_EACC1"/>
    <property type="match status" value="1"/>
</dbReference>
<dbReference type="Gene3D" id="3.40.50.1460">
    <property type="match status" value="1"/>
</dbReference>
<evidence type="ECO:0000259" key="3">
    <source>
        <dbReference type="Pfam" id="PF00656"/>
    </source>
</evidence>
<evidence type="ECO:0000313" key="6">
    <source>
        <dbReference type="Proteomes" id="UP000602198"/>
    </source>
</evidence>
<accession>A0ABS1M0K0</accession>
<reference evidence="5 6" key="1">
    <citation type="submission" date="2021-01" db="EMBL/GenBank/DDBJ databases">
        <title>WGS of actinomycetes isolated from Thailand.</title>
        <authorList>
            <person name="Thawai C."/>
        </authorList>
    </citation>
    <scope>NUCLEOTIDE SEQUENCE [LARGE SCALE GENOMIC DNA]</scope>
    <source>
        <strain evidence="5 6">LPG 2</strain>
    </source>
</reference>
<dbReference type="RefSeq" id="WP_201944843.1">
    <property type="nucleotide sequence ID" value="NZ_JAERRJ010000002.1"/>
</dbReference>
<gene>
    <name evidence="5" type="ORF">JK358_06565</name>
</gene>
<feature type="domain" description="Peptidase C14 caspase" evidence="3">
    <location>
        <begin position="10"/>
        <end position="195"/>
    </location>
</feature>
<keyword evidence="6" id="KW-1185">Reference proteome</keyword>
<dbReference type="InterPro" id="IPR011990">
    <property type="entry name" value="TPR-like_helical_dom_sf"/>
</dbReference>
<feature type="region of interest" description="Disordered" evidence="2">
    <location>
        <begin position="1307"/>
        <end position="1356"/>
    </location>
</feature>
<keyword evidence="1" id="KW-0677">Repeat</keyword>
<dbReference type="InterPro" id="IPR056884">
    <property type="entry name" value="NPHP3-like_N"/>
</dbReference>
<dbReference type="PANTHER" id="PTHR10039">
    <property type="entry name" value="AMELOGENIN"/>
    <property type="match status" value="1"/>
</dbReference>
<dbReference type="SUPFAM" id="SSF48452">
    <property type="entry name" value="TPR-like"/>
    <property type="match status" value="1"/>
</dbReference>
<feature type="domain" description="Nephrocystin 3-like N-terminal" evidence="4">
    <location>
        <begin position="291"/>
        <end position="424"/>
    </location>
</feature>
<dbReference type="EMBL" id="JAERRJ010000002">
    <property type="protein sequence ID" value="MBL1074054.1"/>
    <property type="molecule type" value="Genomic_DNA"/>
</dbReference>
<dbReference type="Pfam" id="PF24883">
    <property type="entry name" value="NPHP3_N"/>
    <property type="match status" value="1"/>
</dbReference>
<evidence type="ECO:0000313" key="5">
    <source>
        <dbReference type="EMBL" id="MBL1074054.1"/>
    </source>
</evidence>
<dbReference type="Gene3D" id="1.25.40.10">
    <property type="entry name" value="Tetratricopeptide repeat domain"/>
    <property type="match status" value="1"/>
</dbReference>
<evidence type="ECO:0000259" key="4">
    <source>
        <dbReference type="Pfam" id="PF24883"/>
    </source>
</evidence>
<dbReference type="InterPro" id="IPR011600">
    <property type="entry name" value="Pept_C14_caspase"/>
</dbReference>
<evidence type="ECO:0000256" key="1">
    <source>
        <dbReference type="ARBA" id="ARBA00022737"/>
    </source>
</evidence>